<evidence type="ECO:0000256" key="8">
    <source>
        <dbReference type="PROSITE-ProRule" id="PRU00706"/>
    </source>
</evidence>
<evidence type="ECO:0000256" key="2">
    <source>
        <dbReference type="ARBA" id="ARBA00022679"/>
    </source>
</evidence>
<comment type="caution">
    <text evidence="8">Lacks conserved residue(s) required for the propagation of feature annotation.</text>
</comment>
<evidence type="ECO:0000259" key="9">
    <source>
        <dbReference type="SMART" id="SM00562"/>
    </source>
</evidence>
<dbReference type="AlphaFoldDB" id="A0AAN5CU19"/>
<comment type="similarity">
    <text evidence="8">Belongs to the NDK family.</text>
</comment>
<evidence type="ECO:0000256" key="1">
    <source>
        <dbReference type="ARBA" id="ARBA00001946"/>
    </source>
</evidence>
<evidence type="ECO:0000313" key="11">
    <source>
        <dbReference type="Proteomes" id="UP001328107"/>
    </source>
</evidence>
<dbReference type="Proteomes" id="UP001328107">
    <property type="component" value="Unassembled WGS sequence"/>
</dbReference>
<keyword evidence="6" id="KW-0067">ATP-binding</keyword>
<dbReference type="PANTHER" id="PTHR46956:SF1">
    <property type="entry name" value="NUCLEOSIDE DIPHOSPHATE KINASE 6"/>
    <property type="match status" value="1"/>
</dbReference>
<dbReference type="Pfam" id="PF00334">
    <property type="entry name" value="NDK"/>
    <property type="match status" value="1"/>
</dbReference>
<dbReference type="SUPFAM" id="SSF54919">
    <property type="entry name" value="Nucleoside diphosphate kinase, NDK"/>
    <property type="match status" value="1"/>
</dbReference>
<evidence type="ECO:0000313" key="10">
    <source>
        <dbReference type="EMBL" id="GMR50871.1"/>
    </source>
</evidence>
<evidence type="ECO:0000256" key="7">
    <source>
        <dbReference type="ARBA" id="ARBA00022842"/>
    </source>
</evidence>
<evidence type="ECO:0000256" key="5">
    <source>
        <dbReference type="ARBA" id="ARBA00022777"/>
    </source>
</evidence>
<evidence type="ECO:0000256" key="3">
    <source>
        <dbReference type="ARBA" id="ARBA00022723"/>
    </source>
</evidence>
<protein>
    <recommendedName>
        <fullName evidence="9">Nucleoside diphosphate kinase-like domain-containing protein</fullName>
    </recommendedName>
</protein>
<evidence type="ECO:0000256" key="4">
    <source>
        <dbReference type="ARBA" id="ARBA00022741"/>
    </source>
</evidence>
<sequence length="166" mass="18699">YPMVMRRLMLLKPEIVAHATLLEAVLNQVRASALPVISARKLRMSGPAARRFYEAHKGKFFYGRLVRHMSSGESIALVLSSDSGQARSLVGGGKIWPPRSVVDATTANGLRHLFSISDVRNVAHVSDDERAEEELRIIEEAGGEELLWERKILYPEKEFIHELNHE</sequence>
<dbReference type="PANTHER" id="PTHR46956">
    <property type="entry name" value="NUCLEOSIDE DIPHOSPHATE KINASE 6"/>
    <property type="match status" value="1"/>
</dbReference>
<dbReference type="InterPro" id="IPR037994">
    <property type="entry name" value="NDPk6"/>
</dbReference>
<keyword evidence="2" id="KW-0808">Transferase</keyword>
<dbReference type="GO" id="GO:0005524">
    <property type="term" value="F:ATP binding"/>
    <property type="evidence" value="ECO:0007669"/>
    <property type="project" value="UniProtKB-KW"/>
</dbReference>
<keyword evidence="4" id="KW-0547">Nucleotide-binding</keyword>
<feature type="domain" description="Nucleoside diphosphate kinase-like" evidence="9">
    <location>
        <begin position="4"/>
        <end position="145"/>
    </location>
</feature>
<keyword evidence="5" id="KW-0418">Kinase</keyword>
<reference evidence="11" key="1">
    <citation type="submission" date="2022-10" db="EMBL/GenBank/DDBJ databases">
        <title>Genome assembly of Pristionchus species.</title>
        <authorList>
            <person name="Yoshida K."/>
            <person name="Sommer R.J."/>
        </authorList>
    </citation>
    <scope>NUCLEOTIDE SEQUENCE [LARGE SCALE GENOMIC DNA]</scope>
    <source>
        <strain evidence="11">RS5460</strain>
    </source>
</reference>
<feature type="non-terminal residue" evidence="10">
    <location>
        <position position="1"/>
    </location>
</feature>
<keyword evidence="7" id="KW-0460">Magnesium</keyword>
<dbReference type="GO" id="GO:0046872">
    <property type="term" value="F:metal ion binding"/>
    <property type="evidence" value="ECO:0007669"/>
    <property type="project" value="UniProtKB-KW"/>
</dbReference>
<dbReference type="InterPro" id="IPR034907">
    <property type="entry name" value="NDK-like_dom"/>
</dbReference>
<keyword evidence="3" id="KW-0479">Metal-binding</keyword>
<accession>A0AAN5CU19</accession>
<name>A0AAN5CU19_9BILA</name>
<gene>
    <name evidence="10" type="ORF">PMAYCL1PPCAC_21066</name>
</gene>
<dbReference type="SMART" id="SM00562">
    <property type="entry name" value="NDK"/>
    <property type="match status" value="1"/>
</dbReference>
<evidence type="ECO:0000256" key="6">
    <source>
        <dbReference type="ARBA" id="ARBA00022840"/>
    </source>
</evidence>
<dbReference type="PROSITE" id="PS51374">
    <property type="entry name" value="NDPK_LIKE"/>
    <property type="match status" value="1"/>
</dbReference>
<proteinExistence type="inferred from homology"/>
<dbReference type="EMBL" id="BTRK01000005">
    <property type="protein sequence ID" value="GMR50871.1"/>
    <property type="molecule type" value="Genomic_DNA"/>
</dbReference>
<dbReference type="Gene3D" id="3.30.70.141">
    <property type="entry name" value="Nucleoside diphosphate kinase-like domain"/>
    <property type="match status" value="1"/>
</dbReference>
<organism evidence="10 11">
    <name type="scientific">Pristionchus mayeri</name>
    <dbReference type="NCBI Taxonomy" id="1317129"/>
    <lineage>
        <taxon>Eukaryota</taxon>
        <taxon>Metazoa</taxon>
        <taxon>Ecdysozoa</taxon>
        <taxon>Nematoda</taxon>
        <taxon>Chromadorea</taxon>
        <taxon>Rhabditida</taxon>
        <taxon>Rhabditina</taxon>
        <taxon>Diplogasteromorpha</taxon>
        <taxon>Diplogasteroidea</taxon>
        <taxon>Neodiplogasteridae</taxon>
        <taxon>Pristionchus</taxon>
    </lineage>
</organism>
<keyword evidence="11" id="KW-1185">Reference proteome</keyword>
<dbReference type="InterPro" id="IPR036850">
    <property type="entry name" value="NDK-like_dom_sf"/>
</dbReference>
<comment type="caution">
    <text evidence="10">The sequence shown here is derived from an EMBL/GenBank/DDBJ whole genome shotgun (WGS) entry which is preliminary data.</text>
</comment>
<comment type="cofactor">
    <cofactor evidence="1">
        <name>Mg(2+)</name>
        <dbReference type="ChEBI" id="CHEBI:18420"/>
    </cofactor>
</comment>
<dbReference type="GO" id="GO:0004550">
    <property type="term" value="F:nucleoside diphosphate kinase activity"/>
    <property type="evidence" value="ECO:0007669"/>
    <property type="project" value="InterPro"/>
</dbReference>